<feature type="transmembrane region" description="Helical" evidence="2">
    <location>
        <begin position="410"/>
        <end position="431"/>
    </location>
</feature>
<feature type="compositionally biased region" description="Basic residues" evidence="1">
    <location>
        <begin position="46"/>
        <end position="59"/>
    </location>
</feature>
<reference evidence="4 5" key="1">
    <citation type="submission" date="2017-10" db="EMBL/GenBank/DDBJ databases">
        <title>The draft genome sequence of Williamsia sp. BULT 1.1 isolated from the semi-arid grassland soils from South Africa.</title>
        <authorList>
            <person name="Kabwe M.H."/>
            <person name="Govender N."/>
            <person name="Mutseka Lunga P."/>
            <person name="Vikram S."/>
            <person name="Makhalanyane T.P."/>
        </authorList>
    </citation>
    <scope>NUCLEOTIDE SEQUENCE [LARGE SCALE GENOMIC DNA]</scope>
    <source>
        <strain evidence="4 5">BULT 1.1</strain>
    </source>
</reference>
<evidence type="ECO:0000259" key="3">
    <source>
        <dbReference type="Pfam" id="PF00535"/>
    </source>
</evidence>
<feature type="compositionally biased region" description="Basic and acidic residues" evidence="1">
    <location>
        <begin position="89"/>
        <end position="102"/>
    </location>
</feature>
<dbReference type="SUPFAM" id="SSF53448">
    <property type="entry name" value="Nucleotide-diphospho-sugar transferases"/>
    <property type="match status" value="1"/>
</dbReference>
<dbReference type="InterPro" id="IPR029044">
    <property type="entry name" value="Nucleotide-diphossugar_trans"/>
</dbReference>
<dbReference type="AlphaFoldDB" id="A0A2G3PJQ6"/>
<feature type="compositionally biased region" description="Basic residues" evidence="1">
    <location>
        <begin position="15"/>
        <end position="26"/>
    </location>
</feature>
<feature type="domain" description="Glycosyltransferase 2-like" evidence="3">
    <location>
        <begin position="173"/>
        <end position="284"/>
    </location>
</feature>
<dbReference type="PANTHER" id="PTHR43646:SF3">
    <property type="entry name" value="SLR1566 PROTEIN"/>
    <property type="match status" value="1"/>
</dbReference>
<evidence type="ECO:0000313" key="5">
    <source>
        <dbReference type="Proteomes" id="UP000225108"/>
    </source>
</evidence>
<dbReference type="EMBL" id="PEBD01000010">
    <property type="protein sequence ID" value="PHV66049.1"/>
    <property type="molecule type" value="Genomic_DNA"/>
</dbReference>
<organism evidence="4 5">
    <name type="scientific">Williamsia marianensis</name>
    <dbReference type="NCBI Taxonomy" id="85044"/>
    <lineage>
        <taxon>Bacteria</taxon>
        <taxon>Bacillati</taxon>
        <taxon>Actinomycetota</taxon>
        <taxon>Actinomycetes</taxon>
        <taxon>Mycobacteriales</taxon>
        <taxon>Nocardiaceae</taxon>
        <taxon>Williamsia</taxon>
    </lineage>
</organism>
<feature type="region of interest" description="Disordered" evidence="1">
    <location>
        <begin position="1"/>
        <end position="32"/>
    </location>
</feature>
<dbReference type="PANTHER" id="PTHR43646">
    <property type="entry name" value="GLYCOSYLTRANSFERASE"/>
    <property type="match status" value="1"/>
</dbReference>
<feature type="region of interest" description="Disordered" evidence="1">
    <location>
        <begin position="89"/>
        <end position="125"/>
    </location>
</feature>
<name>A0A2G3PJQ6_WILMA</name>
<comment type="caution">
    <text evidence="4">The sequence shown here is derived from an EMBL/GenBank/DDBJ whole genome shotgun (WGS) entry which is preliminary data.</text>
</comment>
<proteinExistence type="predicted"/>
<evidence type="ECO:0000256" key="1">
    <source>
        <dbReference type="SAM" id="MobiDB-lite"/>
    </source>
</evidence>
<evidence type="ECO:0000313" key="4">
    <source>
        <dbReference type="EMBL" id="PHV66049.1"/>
    </source>
</evidence>
<accession>A0A2G3PJQ6</accession>
<evidence type="ECO:0000256" key="2">
    <source>
        <dbReference type="SAM" id="Phobius"/>
    </source>
</evidence>
<dbReference type="Pfam" id="PF00535">
    <property type="entry name" value="Glycos_transf_2"/>
    <property type="match status" value="1"/>
</dbReference>
<dbReference type="InterPro" id="IPR001173">
    <property type="entry name" value="Glyco_trans_2-like"/>
</dbReference>
<dbReference type="Proteomes" id="UP000225108">
    <property type="component" value="Unassembled WGS sequence"/>
</dbReference>
<feature type="compositionally biased region" description="Basic and acidic residues" evidence="1">
    <location>
        <begin position="60"/>
        <end position="76"/>
    </location>
</feature>
<dbReference type="GO" id="GO:0016740">
    <property type="term" value="F:transferase activity"/>
    <property type="evidence" value="ECO:0007669"/>
    <property type="project" value="UniProtKB-KW"/>
</dbReference>
<sequence length="505" mass="54167">MSRRGRGHGPAGAASRRRGHVPRYRRPVGSGAWPRLCRVLGPVRRAGQRHQRTTGRRRRGVVEAGDRQGLPDDRGSALRRTWYGGLHRLDWPDGRHRSGGDRPRRRPGLGQPGPVPPSRCPGEETTRQTGIIPLIGNLAAAVPIVNLVLTVVNTRRFTDLAADADPVVGAVWVCVPARDEAERIADLVDDLKVQHAIADLRVLICDDDSADGTAEVAVAAAADDPRFTVVRNQQPPPAGWTGKNHALDLLTAQITDGTLVFVDADVRLGPAALHRAIGTLARSGGGLLTVWPSQQAGSLLEYLVQPLLSWSWLSSVPLAISERLLPRSMAVANGQFLVTSLDDYRRAGGHSAVRATITEDLALARRYRSAGMSSAIRSGRGVVWCRMYEGAADTWGGYRRWLSTEFGSPAGASIVALVAGAVYVLPVVHLVRGRRRSRALLTLTAASASRMVARHAETGALSPVDIVSAVAHPVSTALAVAAVGDSLRARRRGTLDWKGRGLSPR</sequence>
<keyword evidence="2" id="KW-0472">Membrane</keyword>
<dbReference type="CDD" id="cd00761">
    <property type="entry name" value="Glyco_tranf_GTA_type"/>
    <property type="match status" value="1"/>
</dbReference>
<gene>
    <name evidence="4" type="ORF">CSW57_20605</name>
</gene>
<protein>
    <submittedName>
        <fullName evidence="4">Glycosyl transferase</fullName>
    </submittedName>
</protein>
<dbReference type="Gene3D" id="3.90.550.10">
    <property type="entry name" value="Spore Coat Polysaccharide Biosynthesis Protein SpsA, Chain A"/>
    <property type="match status" value="1"/>
</dbReference>
<keyword evidence="2" id="KW-0812">Transmembrane</keyword>
<feature type="region of interest" description="Disordered" evidence="1">
    <location>
        <begin position="44"/>
        <end position="77"/>
    </location>
</feature>
<keyword evidence="4" id="KW-0808">Transferase</keyword>
<keyword evidence="2" id="KW-1133">Transmembrane helix</keyword>